<dbReference type="Gene3D" id="1.10.1200.10">
    <property type="entry name" value="ACP-like"/>
    <property type="match status" value="1"/>
</dbReference>
<dbReference type="InterPro" id="IPR006162">
    <property type="entry name" value="Ppantetheine_attach_site"/>
</dbReference>
<gene>
    <name evidence="4" type="ORF">Psuf_059590</name>
</gene>
<dbReference type="Proteomes" id="UP000503011">
    <property type="component" value="Chromosome"/>
</dbReference>
<keyword evidence="2" id="KW-0597">Phosphoprotein</keyword>
<reference evidence="4 5" key="2">
    <citation type="submission" date="2020-03" db="EMBL/GenBank/DDBJ databases">
        <authorList>
            <person name="Ichikawa N."/>
            <person name="Kimura A."/>
            <person name="Kitahashi Y."/>
            <person name="Uohara A."/>
        </authorList>
    </citation>
    <scope>NUCLEOTIDE SEQUENCE [LARGE SCALE GENOMIC DNA]</scope>
    <source>
        <strain evidence="4 5">NBRC 105367</strain>
    </source>
</reference>
<evidence type="ECO:0000256" key="1">
    <source>
        <dbReference type="ARBA" id="ARBA00022450"/>
    </source>
</evidence>
<dbReference type="KEGG" id="psuu:Psuf_059590"/>
<proteinExistence type="predicted"/>
<dbReference type="InterPro" id="IPR036736">
    <property type="entry name" value="ACP-like_sf"/>
</dbReference>
<name>A0A6F8YRG1_9ACTN</name>
<evidence type="ECO:0000313" key="4">
    <source>
        <dbReference type="EMBL" id="BCB88646.1"/>
    </source>
</evidence>
<dbReference type="Pfam" id="PF00550">
    <property type="entry name" value="PP-binding"/>
    <property type="match status" value="1"/>
</dbReference>
<dbReference type="PROSITE" id="PS50075">
    <property type="entry name" value="CARRIER"/>
    <property type="match status" value="1"/>
</dbReference>
<dbReference type="InterPro" id="IPR009081">
    <property type="entry name" value="PP-bd_ACP"/>
</dbReference>
<dbReference type="AlphaFoldDB" id="A0A6F8YRG1"/>
<dbReference type="RefSeq" id="WP_173160182.1">
    <property type="nucleotide sequence ID" value="NZ_AP022871.1"/>
</dbReference>
<evidence type="ECO:0000313" key="5">
    <source>
        <dbReference type="Proteomes" id="UP000503011"/>
    </source>
</evidence>
<sequence>MPERPDLQSLVELCAQAIGVKTVAQDDSFVDAGGDSVAAARLAVLADERWGIELDIFTIIAADSVLDIYDGLVAPGRTEQVS</sequence>
<organism evidence="4 5">
    <name type="scientific">Phytohabitans suffuscus</name>
    <dbReference type="NCBI Taxonomy" id="624315"/>
    <lineage>
        <taxon>Bacteria</taxon>
        <taxon>Bacillati</taxon>
        <taxon>Actinomycetota</taxon>
        <taxon>Actinomycetes</taxon>
        <taxon>Micromonosporales</taxon>
        <taxon>Micromonosporaceae</taxon>
    </lineage>
</organism>
<protein>
    <recommendedName>
        <fullName evidence="3">Carrier domain-containing protein</fullName>
    </recommendedName>
</protein>
<accession>A0A6F8YRG1</accession>
<dbReference type="EMBL" id="AP022871">
    <property type="protein sequence ID" value="BCB88646.1"/>
    <property type="molecule type" value="Genomic_DNA"/>
</dbReference>
<dbReference type="SUPFAM" id="SSF47336">
    <property type="entry name" value="ACP-like"/>
    <property type="match status" value="1"/>
</dbReference>
<reference evidence="4 5" key="1">
    <citation type="submission" date="2020-03" db="EMBL/GenBank/DDBJ databases">
        <title>Whole genome shotgun sequence of Phytohabitans suffuscus NBRC 105367.</title>
        <authorList>
            <person name="Komaki H."/>
            <person name="Tamura T."/>
        </authorList>
    </citation>
    <scope>NUCLEOTIDE SEQUENCE [LARGE SCALE GENOMIC DNA]</scope>
    <source>
        <strain evidence="4 5">NBRC 105367</strain>
    </source>
</reference>
<dbReference type="PROSITE" id="PS00012">
    <property type="entry name" value="PHOSPHOPANTETHEINE"/>
    <property type="match status" value="1"/>
</dbReference>
<keyword evidence="1" id="KW-0596">Phosphopantetheine</keyword>
<evidence type="ECO:0000259" key="3">
    <source>
        <dbReference type="PROSITE" id="PS50075"/>
    </source>
</evidence>
<evidence type="ECO:0000256" key="2">
    <source>
        <dbReference type="ARBA" id="ARBA00022553"/>
    </source>
</evidence>
<keyword evidence="5" id="KW-1185">Reference proteome</keyword>
<feature type="domain" description="Carrier" evidence="3">
    <location>
        <begin position="1"/>
        <end position="76"/>
    </location>
</feature>